<evidence type="ECO:0000256" key="3">
    <source>
        <dbReference type="ARBA" id="ARBA00008226"/>
    </source>
</evidence>
<evidence type="ECO:0000256" key="5">
    <source>
        <dbReference type="ARBA" id="ARBA00017959"/>
    </source>
</evidence>
<dbReference type="InterPro" id="IPR012947">
    <property type="entry name" value="tRNA_SAD"/>
</dbReference>
<dbReference type="Gene3D" id="6.10.250.550">
    <property type="match status" value="1"/>
</dbReference>
<evidence type="ECO:0000256" key="13">
    <source>
        <dbReference type="ARBA" id="ARBA00022917"/>
    </source>
</evidence>
<name>A0A831YDE1_9AQUI</name>
<dbReference type="SMART" id="SM00863">
    <property type="entry name" value="tRNA_SAD"/>
    <property type="match status" value="1"/>
</dbReference>
<dbReference type="InterPro" id="IPR018162">
    <property type="entry name" value="Ala-tRNA-ligase_IIc_anticod-bd"/>
</dbReference>
<dbReference type="GO" id="GO:0006419">
    <property type="term" value="P:alanyl-tRNA aminoacylation"/>
    <property type="evidence" value="ECO:0007669"/>
    <property type="project" value="UniProtKB-UniRule"/>
</dbReference>
<evidence type="ECO:0000256" key="15">
    <source>
        <dbReference type="NCBIfam" id="TIGR00344"/>
    </source>
</evidence>
<reference evidence="18" key="1">
    <citation type="journal article" date="2020" name="mSystems">
        <title>Genome- and Community-Level Interaction Insights into Carbon Utilization and Element Cycling Functions of Hydrothermarchaeota in Hydrothermal Sediment.</title>
        <authorList>
            <person name="Zhou Z."/>
            <person name="Liu Y."/>
            <person name="Xu W."/>
            <person name="Pan J."/>
            <person name="Luo Z.H."/>
            <person name="Li M."/>
        </authorList>
    </citation>
    <scope>NUCLEOTIDE SEQUENCE [LARGE SCALE GENOMIC DNA]</scope>
    <source>
        <strain evidence="18">SpSt-1257</strain>
    </source>
</reference>
<comment type="cofactor">
    <cofactor evidence="1">
        <name>Zn(2+)</name>
        <dbReference type="ChEBI" id="CHEBI:29105"/>
    </cofactor>
</comment>
<accession>A0A831YDE1</accession>
<dbReference type="PANTHER" id="PTHR11777">
    <property type="entry name" value="ALANYL-TRNA SYNTHETASE"/>
    <property type="match status" value="1"/>
</dbReference>
<dbReference type="PANTHER" id="PTHR11777:SF9">
    <property type="entry name" value="ALANINE--TRNA LIGASE, CYTOPLASMIC"/>
    <property type="match status" value="1"/>
</dbReference>
<feature type="coiled-coil region" evidence="16">
    <location>
        <begin position="682"/>
        <end position="725"/>
    </location>
</feature>
<evidence type="ECO:0000256" key="6">
    <source>
        <dbReference type="ARBA" id="ARBA00022555"/>
    </source>
</evidence>
<dbReference type="SUPFAM" id="SSF55186">
    <property type="entry name" value="ThrRS/AlaRS common domain"/>
    <property type="match status" value="1"/>
</dbReference>
<dbReference type="Pfam" id="PF01411">
    <property type="entry name" value="tRNA-synt_2c"/>
    <property type="match status" value="1"/>
</dbReference>
<evidence type="ECO:0000256" key="4">
    <source>
        <dbReference type="ARBA" id="ARBA00013168"/>
    </source>
</evidence>
<dbReference type="PRINTS" id="PR00980">
    <property type="entry name" value="TRNASYNTHALA"/>
</dbReference>
<dbReference type="PROSITE" id="PS50860">
    <property type="entry name" value="AA_TRNA_LIGASE_II_ALA"/>
    <property type="match status" value="1"/>
</dbReference>
<keyword evidence="14" id="KW-0030">Aminoacyl-tRNA synthetase</keyword>
<gene>
    <name evidence="18" type="primary">alaS</name>
    <name evidence="18" type="ORF">ENO34_00370</name>
</gene>
<dbReference type="AlphaFoldDB" id="A0A831YDE1"/>
<dbReference type="InterPro" id="IPR018164">
    <property type="entry name" value="Ala-tRNA-synth_IIc_N"/>
</dbReference>
<dbReference type="FunFam" id="3.30.54.20:FF:000001">
    <property type="entry name" value="Alanine--tRNA ligase"/>
    <property type="match status" value="1"/>
</dbReference>
<dbReference type="GO" id="GO:0005829">
    <property type="term" value="C:cytosol"/>
    <property type="evidence" value="ECO:0007669"/>
    <property type="project" value="TreeGrafter"/>
</dbReference>
<sequence>PFKNVFLGLEERPYKRAASCQKVFRVSGKHNDLENVGYTPRHHTFFEMLGNFSFGDYFKKEAIEFAWEYLTKHLKIPEERLLVSVFIEDDEAFEIWNKVIGLPENKIKRMGYKDNFWSMGDTGPCGPSSEIYYDRGEKYGNPEFGSDEDFRYLEIWNLVFMQYNRDENGVLHPLPNPSIDTGMGLERIASVIQQVDSNYDTDLFKPIIKFAEEISGKTYGQNEKDDVAMRVIADHLRAITFLISDGVLPANEGRGYVLRRILRRALRYGRNLGIDRPFLYEGVDVVIEKMKNAYPELVPNRNYIKKITKSEEEKFIKTLRRSMDILYQIIENAKKENRKTLTGEEAFKLYDTYGFPIDLLQDVLRDEGMNFDIKGFEELLNQQKERARKAFKTQTKEIKPIYLQLKNKLPENEFVGYYTLTTESSKILAIIKENQTVPEAKELEEVELVLDITPFYPEKGGQVGDRGIIEGENFLFEVIDTQTPTEGLIVHKGKVLFGTVKEGDFVRAKVDKERRENIMRHHTATHLLHAALRNVLGDHVKQAGSLVSDEYLRFDFTHFESLSDEEIKMVEELVNREIMKNEEVICQEMEYEQAIKTGAMAIFEEKYSDIVRVITAGISKELCGGTHVKRTGDIGYFKILSEYAVSSGTRRIEAVAGIKAVEEGLKEHFLLKDLSRVLTVKEDEILDRVVKLQNQLKEKEKEIELLKKKIALEKLNQNLNVIEKEDYKVAFAEVENLSANELREVADNIKQKLGKSIVLLVSKDKEKAKVNLVVMVSKELTDIFKAGDIVKKLAPIVDGSGGGKPDFAQGGGTNLQKVSQLLEEFKKLF</sequence>
<proteinExistence type="inferred from homology"/>
<feature type="domain" description="Alanyl-transfer RNA synthetases family profile" evidence="17">
    <location>
        <begin position="1"/>
        <end position="666"/>
    </location>
</feature>
<dbReference type="GO" id="GO:0000049">
    <property type="term" value="F:tRNA binding"/>
    <property type="evidence" value="ECO:0007669"/>
    <property type="project" value="UniProtKB-KW"/>
</dbReference>
<dbReference type="InterPro" id="IPR045864">
    <property type="entry name" value="aa-tRNA-synth_II/BPL/LPL"/>
</dbReference>
<dbReference type="Pfam" id="PF02272">
    <property type="entry name" value="DHHA1"/>
    <property type="match status" value="1"/>
</dbReference>
<dbReference type="InterPro" id="IPR003156">
    <property type="entry name" value="DHHA1_dom"/>
</dbReference>
<evidence type="ECO:0000256" key="8">
    <source>
        <dbReference type="ARBA" id="ARBA00022723"/>
    </source>
</evidence>
<evidence type="ECO:0000256" key="9">
    <source>
        <dbReference type="ARBA" id="ARBA00022741"/>
    </source>
</evidence>
<keyword evidence="9" id="KW-0547">Nucleotide-binding</keyword>
<keyword evidence="16" id="KW-0175">Coiled coil</keyword>
<dbReference type="InterPro" id="IPR050058">
    <property type="entry name" value="Ala-tRNA_ligase"/>
</dbReference>
<keyword evidence="10" id="KW-0862">Zinc</keyword>
<dbReference type="InterPro" id="IPR002318">
    <property type="entry name" value="Ala-tRNA-lgiase_IIc"/>
</dbReference>
<keyword evidence="11" id="KW-0067">ATP-binding</keyword>
<organism evidence="18">
    <name type="scientific">Sulfurihydrogenibium azorense</name>
    <dbReference type="NCBI Taxonomy" id="309806"/>
    <lineage>
        <taxon>Bacteria</taxon>
        <taxon>Pseudomonadati</taxon>
        <taxon>Aquificota</taxon>
        <taxon>Aquificia</taxon>
        <taxon>Aquificales</taxon>
        <taxon>Hydrogenothermaceae</taxon>
        <taxon>Sulfurihydrogenibium</taxon>
    </lineage>
</organism>
<dbReference type="FunFam" id="3.10.310.40:FF:000001">
    <property type="entry name" value="Alanine--tRNA ligase"/>
    <property type="match status" value="1"/>
</dbReference>
<dbReference type="NCBIfam" id="TIGR00344">
    <property type="entry name" value="alaS"/>
    <property type="match status" value="1"/>
</dbReference>
<keyword evidence="13" id="KW-0648">Protein biosynthesis</keyword>
<comment type="similarity">
    <text evidence="3">Belongs to the class-II aminoacyl-tRNA synthetase family.</text>
</comment>
<dbReference type="Gene3D" id="2.40.30.130">
    <property type="match status" value="1"/>
</dbReference>
<dbReference type="SUPFAM" id="SSF101353">
    <property type="entry name" value="Putative anticodon-binding domain of alanyl-tRNA synthetase (AlaRS)"/>
    <property type="match status" value="1"/>
</dbReference>
<dbReference type="FunFam" id="2.40.30.130:FF:000001">
    <property type="entry name" value="Alanine--tRNA ligase"/>
    <property type="match status" value="1"/>
</dbReference>
<dbReference type="EC" id="6.1.1.7" evidence="4 15"/>
<dbReference type="InterPro" id="IPR018165">
    <property type="entry name" value="Ala-tRNA-synth_IIc_core"/>
</dbReference>
<dbReference type="EMBL" id="DSFC01000018">
    <property type="protein sequence ID" value="HEV08836.1"/>
    <property type="molecule type" value="Genomic_DNA"/>
</dbReference>
<keyword evidence="8" id="KW-0479">Metal-binding</keyword>
<dbReference type="Proteomes" id="UP000885621">
    <property type="component" value="Unassembled WGS sequence"/>
</dbReference>
<dbReference type="InterPro" id="IPR023033">
    <property type="entry name" value="Ala_tRNA_ligase_euk/bac"/>
</dbReference>
<dbReference type="Gene3D" id="3.10.310.40">
    <property type="match status" value="1"/>
</dbReference>
<dbReference type="Gene3D" id="3.30.54.20">
    <property type="match status" value="1"/>
</dbReference>
<dbReference type="InterPro" id="IPR018163">
    <property type="entry name" value="Thr/Ala-tRNA-synth_IIc_edit"/>
</dbReference>
<comment type="caution">
    <text evidence="18">The sequence shown here is derived from an EMBL/GenBank/DDBJ whole genome shotgun (WGS) entry which is preliminary data.</text>
</comment>
<evidence type="ECO:0000256" key="7">
    <source>
        <dbReference type="ARBA" id="ARBA00022598"/>
    </source>
</evidence>
<keyword evidence="7 18" id="KW-0436">Ligase</keyword>
<dbReference type="FunFam" id="3.30.930.10:FF:000004">
    <property type="entry name" value="Alanine--tRNA ligase"/>
    <property type="match status" value="1"/>
</dbReference>
<dbReference type="Gene3D" id="3.30.980.10">
    <property type="entry name" value="Threonyl-trna Synthetase, Chain A, domain 2"/>
    <property type="match status" value="1"/>
</dbReference>
<dbReference type="CDD" id="cd00673">
    <property type="entry name" value="AlaRS_core"/>
    <property type="match status" value="1"/>
</dbReference>
<evidence type="ECO:0000256" key="2">
    <source>
        <dbReference type="ARBA" id="ARBA00004496"/>
    </source>
</evidence>
<comment type="subcellular location">
    <subcellularLocation>
        <location evidence="2">Cytoplasm</location>
    </subcellularLocation>
</comment>
<evidence type="ECO:0000256" key="16">
    <source>
        <dbReference type="SAM" id="Coils"/>
    </source>
</evidence>
<keyword evidence="12" id="KW-0694">RNA-binding</keyword>
<dbReference type="Gene3D" id="3.30.930.10">
    <property type="entry name" value="Bira Bifunctional Protein, Domain 2"/>
    <property type="match status" value="1"/>
</dbReference>
<dbReference type="SUPFAM" id="SSF50447">
    <property type="entry name" value="Translation proteins"/>
    <property type="match status" value="1"/>
</dbReference>
<keyword evidence="6" id="KW-0820">tRNA-binding</keyword>
<evidence type="ECO:0000259" key="17">
    <source>
        <dbReference type="PROSITE" id="PS50860"/>
    </source>
</evidence>
<dbReference type="InterPro" id="IPR009000">
    <property type="entry name" value="Transl_B-barrel_sf"/>
</dbReference>
<evidence type="ECO:0000256" key="11">
    <source>
        <dbReference type="ARBA" id="ARBA00022840"/>
    </source>
</evidence>
<feature type="non-terminal residue" evidence="18">
    <location>
        <position position="1"/>
    </location>
</feature>
<dbReference type="GO" id="GO:0046872">
    <property type="term" value="F:metal ion binding"/>
    <property type="evidence" value="ECO:0007669"/>
    <property type="project" value="UniProtKB-KW"/>
</dbReference>
<evidence type="ECO:0000256" key="14">
    <source>
        <dbReference type="ARBA" id="ARBA00023146"/>
    </source>
</evidence>
<dbReference type="GO" id="GO:0004813">
    <property type="term" value="F:alanine-tRNA ligase activity"/>
    <property type="evidence" value="ECO:0007669"/>
    <property type="project" value="UniProtKB-UniRule"/>
</dbReference>
<dbReference type="FunFam" id="3.30.980.10:FF:000004">
    <property type="entry name" value="Alanine--tRNA ligase, cytoplasmic"/>
    <property type="match status" value="1"/>
</dbReference>
<evidence type="ECO:0000256" key="1">
    <source>
        <dbReference type="ARBA" id="ARBA00001947"/>
    </source>
</evidence>
<evidence type="ECO:0000256" key="12">
    <source>
        <dbReference type="ARBA" id="ARBA00022884"/>
    </source>
</evidence>
<evidence type="ECO:0000313" key="18">
    <source>
        <dbReference type="EMBL" id="HEV08836.1"/>
    </source>
</evidence>
<dbReference type="GO" id="GO:0002161">
    <property type="term" value="F:aminoacyl-tRNA deacylase activity"/>
    <property type="evidence" value="ECO:0007669"/>
    <property type="project" value="TreeGrafter"/>
</dbReference>
<dbReference type="SUPFAM" id="SSF55681">
    <property type="entry name" value="Class II aaRS and biotin synthetases"/>
    <property type="match status" value="1"/>
</dbReference>
<dbReference type="HAMAP" id="MF_00036_B">
    <property type="entry name" value="Ala_tRNA_synth_B"/>
    <property type="match status" value="1"/>
</dbReference>
<protein>
    <recommendedName>
        <fullName evidence="5 15">Alanine--tRNA ligase</fullName>
        <ecNumber evidence="4 15">6.1.1.7</ecNumber>
    </recommendedName>
</protein>
<evidence type="ECO:0000256" key="10">
    <source>
        <dbReference type="ARBA" id="ARBA00022833"/>
    </source>
</evidence>
<dbReference type="GO" id="GO:0005524">
    <property type="term" value="F:ATP binding"/>
    <property type="evidence" value="ECO:0007669"/>
    <property type="project" value="UniProtKB-KW"/>
</dbReference>
<dbReference type="Pfam" id="PF07973">
    <property type="entry name" value="tRNA_SAD"/>
    <property type="match status" value="1"/>
</dbReference>